<organism evidence="2 3">
    <name type="scientific">Clavibacter californiensis</name>
    <dbReference type="NCBI Taxonomy" id="1401995"/>
    <lineage>
        <taxon>Bacteria</taxon>
        <taxon>Bacillati</taxon>
        <taxon>Actinomycetota</taxon>
        <taxon>Actinomycetes</taxon>
        <taxon>Micrococcales</taxon>
        <taxon>Microbacteriaceae</taxon>
        <taxon>Clavibacter</taxon>
    </lineage>
</organism>
<proteinExistence type="predicted"/>
<gene>
    <name evidence="2" type="ORF">DZF98_01235</name>
</gene>
<evidence type="ECO:0000313" key="2">
    <source>
        <dbReference type="EMBL" id="RII94570.1"/>
    </source>
</evidence>
<sequence>MDVLTDILIPVLAIYIPTRLAVRLAKAERLAADAARIEDRRLDAEARAEDRRLAVEARDEDRRLVKEARDEDRRLEQEEDRERQRQAGGAAALEAMEQLLRVAQEREDFKQRELLVPMRSLLLEMGLKLRPHHAVVNRWALADINAVLQVTDVRDDDGRPLHMEEIQDRHSAFSIRISQWRLGRTPDAWFEGREVKPLGEPPM</sequence>
<name>A0ABX9NC39_9MICO</name>
<keyword evidence="3" id="KW-1185">Reference proteome</keyword>
<accession>A0ABX9NC39</accession>
<protein>
    <submittedName>
        <fullName evidence="2">Uncharacterized protein</fullName>
    </submittedName>
</protein>
<evidence type="ECO:0000256" key="1">
    <source>
        <dbReference type="SAM" id="Coils"/>
    </source>
</evidence>
<comment type="caution">
    <text evidence="2">The sequence shown here is derived from an EMBL/GenBank/DDBJ whole genome shotgun (WGS) entry which is preliminary data.</text>
</comment>
<dbReference type="Proteomes" id="UP000265355">
    <property type="component" value="Unassembled WGS sequence"/>
</dbReference>
<keyword evidence="1" id="KW-0175">Coiled coil</keyword>
<reference evidence="2 3" key="1">
    <citation type="submission" date="2018-08" db="EMBL/GenBank/DDBJ databases">
        <title>Genome Sequence of Clavibacter michiganensis Subspecies type strains, and the Atypical Peach-Colored Strains Isolated from Tomato.</title>
        <authorList>
            <person name="Osdaghi E."/>
            <person name="Portier P."/>
            <person name="Briand M."/>
            <person name="Jacques M.-A."/>
        </authorList>
    </citation>
    <scope>NUCLEOTIDE SEQUENCE [LARGE SCALE GENOMIC DNA]</scope>
    <source>
        <strain evidence="2 3">CFBP 8216</strain>
    </source>
</reference>
<evidence type="ECO:0000313" key="3">
    <source>
        <dbReference type="Proteomes" id="UP000265355"/>
    </source>
</evidence>
<dbReference type="EMBL" id="QWEE01000006">
    <property type="protein sequence ID" value="RII94570.1"/>
    <property type="molecule type" value="Genomic_DNA"/>
</dbReference>
<feature type="coiled-coil region" evidence="1">
    <location>
        <begin position="27"/>
        <end position="113"/>
    </location>
</feature>